<dbReference type="EMBL" id="VSSQ01002734">
    <property type="protein sequence ID" value="MPM17101.1"/>
    <property type="molecule type" value="Genomic_DNA"/>
</dbReference>
<comment type="caution">
    <text evidence="2">The sequence shown here is derived from an EMBL/GenBank/DDBJ whole genome shotgun (WGS) entry which is preliminary data.</text>
</comment>
<gene>
    <name evidence="2" type="ORF">SDC9_63485</name>
</gene>
<name>A0A644XMR5_9ZZZZ</name>
<evidence type="ECO:0000256" key="1">
    <source>
        <dbReference type="SAM" id="MobiDB-lite"/>
    </source>
</evidence>
<protein>
    <submittedName>
        <fullName evidence="2">Uncharacterized protein</fullName>
    </submittedName>
</protein>
<organism evidence="2">
    <name type="scientific">bioreactor metagenome</name>
    <dbReference type="NCBI Taxonomy" id="1076179"/>
    <lineage>
        <taxon>unclassified sequences</taxon>
        <taxon>metagenomes</taxon>
        <taxon>ecological metagenomes</taxon>
    </lineage>
</organism>
<proteinExistence type="predicted"/>
<accession>A0A644XMR5</accession>
<sequence length="116" mass="12771">MKVRSPENGEGVVLIRDGEGLLLLESLLKIERVLWYGKELGILVKILIDSGVGQPIDDQVRSNACPEDQDGQGNENSLENPRGRWLHIASSLTRNSLDFHMKKAGTNASFPSLGFL</sequence>
<feature type="region of interest" description="Disordered" evidence="1">
    <location>
        <begin position="58"/>
        <end position="82"/>
    </location>
</feature>
<dbReference type="AlphaFoldDB" id="A0A644XMR5"/>
<reference evidence="2" key="1">
    <citation type="submission" date="2019-08" db="EMBL/GenBank/DDBJ databases">
        <authorList>
            <person name="Kucharzyk K."/>
            <person name="Murdoch R.W."/>
            <person name="Higgins S."/>
            <person name="Loffler F."/>
        </authorList>
    </citation>
    <scope>NUCLEOTIDE SEQUENCE</scope>
</reference>
<evidence type="ECO:0000313" key="2">
    <source>
        <dbReference type="EMBL" id="MPM17101.1"/>
    </source>
</evidence>